<gene>
    <name evidence="11" type="ORF">CSSPJE1EN2_LOCUS2497</name>
</gene>
<evidence type="ECO:0000313" key="11">
    <source>
        <dbReference type="EMBL" id="CAK9859502.1"/>
    </source>
</evidence>
<evidence type="ECO:0000256" key="8">
    <source>
        <dbReference type="ARBA" id="ARBA00029556"/>
    </source>
</evidence>
<organism evidence="11 12">
    <name type="scientific">Sphagnum jensenii</name>
    <dbReference type="NCBI Taxonomy" id="128206"/>
    <lineage>
        <taxon>Eukaryota</taxon>
        <taxon>Viridiplantae</taxon>
        <taxon>Streptophyta</taxon>
        <taxon>Embryophyta</taxon>
        <taxon>Bryophyta</taxon>
        <taxon>Sphagnophytina</taxon>
        <taxon>Sphagnopsida</taxon>
        <taxon>Sphagnales</taxon>
        <taxon>Sphagnaceae</taxon>
        <taxon>Sphagnum</taxon>
    </lineage>
</organism>
<evidence type="ECO:0000256" key="1">
    <source>
        <dbReference type="ARBA" id="ARBA00004648"/>
    </source>
</evidence>
<keyword evidence="7 9" id="KW-0472">Membrane</keyword>
<evidence type="ECO:0000256" key="6">
    <source>
        <dbReference type="ARBA" id="ARBA00022989"/>
    </source>
</evidence>
<comment type="subcellular location">
    <subcellularLocation>
        <location evidence="1">Endoplasmic reticulum membrane</location>
        <topology evidence="1">Single-pass type II membrane protein</topology>
    </subcellularLocation>
</comment>
<evidence type="ECO:0000256" key="4">
    <source>
        <dbReference type="ARBA" id="ARBA00022824"/>
    </source>
</evidence>
<reference evidence="11" key="1">
    <citation type="submission" date="2024-03" db="EMBL/GenBank/DDBJ databases">
        <authorList>
            <consortium name="ELIXIR-Norway"/>
            <consortium name="Elixir Norway"/>
        </authorList>
    </citation>
    <scope>NUCLEOTIDE SEQUENCE</scope>
</reference>
<keyword evidence="5 9" id="KW-0735">Signal-anchor</keyword>
<evidence type="ECO:0000256" key="5">
    <source>
        <dbReference type="ARBA" id="ARBA00022968"/>
    </source>
</evidence>
<dbReference type="Pfam" id="PF04573">
    <property type="entry name" value="SPC22"/>
    <property type="match status" value="1"/>
</dbReference>
<dbReference type="PANTHER" id="PTHR12804:SF0">
    <property type="entry name" value="SIGNAL PEPTIDASE COMPLEX SUBUNIT 3"/>
    <property type="match status" value="1"/>
</dbReference>
<evidence type="ECO:0000256" key="10">
    <source>
        <dbReference type="SAM" id="SignalP"/>
    </source>
</evidence>
<evidence type="ECO:0000256" key="2">
    <source>
        <dbReference type="ARBA" id="ARBA00009289"/>
    </source>
</evidence>
<dbReference type="InterPro" id="IPR007653">
    <property type="entry name" value="SPC3"/>
</dbReference>
<keyword evidence="6 9" id="KW-1133">Transmembrane helix</keyword>
<sequence>MHSLMFRANAVLTFGITLLAALCCLASLSDNLHYTSPSVDLQILHVESFQRLPNGNDEVKLILNITADLQSLFTWNTKQLFVFVAAEYATPKNVLNQVSLWDIIVERKENATIWRRTRNKYSFVDQGNNLRGLDFNLTMYWNVMPLTGAMYTGKFAVPGFKLPQQYR</sequence>
<accession>A0ABP1AAL1</accession>
<proteinExistence type="inferred from homology"/>
<keyword evidence="3 9" id="KW-0812">Transmembrane</keyword>
<evidence type="ECO:0000256" key="9">
    <source>
        <dbReference type="PIRNR" id="PIRNR016089"/>
    </source>
</evidence>
<dbReference type="PANTHER" id="PTHR12804">
    <property type="entry name" value="MICROSOMAL SIGNAL PEPTIDASE 23 KD SUBUNIT SPC22/23"/>
    <property type="match status" value="1"/>
</dbReference>
<dbReference type="PIRSF" id="PIRSF016089">
    <property type="entry name" value="SPC22"/>
    <property type="match status" value="1"/>
</dbReference>
<feature type="chain" id="PRO_5045512193" description="Signal peptidase complex subunit 3" evidence="10">
    <location>
        <begin position="27"/>
        <end position="167"/>
    </location>
</feature>
<comment type="function">
    <text evidence="9">Essential component of the signal peptidase complex (SPC) which catalyzes the cleavage of N-terminal signal sequences from nascent proteins as they are translocated into the lumen of the endoplasmic reticulum. Essential for the SPC catalytic activity, possibly by stabilizing and positioning the active center of the complex close to the lumenal surface.</text>
</comment>
<evidence type="ECO:0000256" key="3">
    <source>
        <dbReference type="ARBA" id="ARBA00022692"/>
    </source>
</evidence>
<dbReference type="Proteomes" id="UP001497522">
    <property type="component" value="Chromosome 10"/>
</dbReference>
<feature type="signal peptide" evidence="10">
    <location>
        <begin position="1"/>
        <end position="26"/>
    </location>
</feature>
<evidence type="ECO:0000313" key="12">
    <source>
        <dbReference type="Proteomes" id="UP001497522"/>
    </source>
</evidence>
<dbReference type="EMBL" id="OZ023711">
    <property type="protein sequence ID" value="CAK9859502.1"/>
    <property type="molecule type" value="Genomic_DNA"/>
</dbReference>
<keyword evidence="4 9" id="KW-0256">Endoplasmic reticulum</keyword>
<name>A0ABP1AAL1_9BRYO</name>
<protein>
    <recommendedName>
        <fullName evidence="8 9">Signal peptidase complex subunit 3</fullName>
    </recommendedName>
    <alternativeName>
        <fullName evidence="9">Microsomal signal peptidase 22 kDa subunit</fullName>
    </alternativeName>
</protein>
<comment type="similarity">
    <text evidence="2 9">Belongs to the SPCS3 family.</text>
</comment>
<keyword evidence="10" id="KW-0732">Signal</keyword>
<keyword evidence="12" id="KW-1185">Reference proteome</keyword>
<evidence type="ECO:0000256" key="7">
    <source>
        <dbReference type="ARBA" id="ARBA00023136"/>
    </source>
</evidence>